<evidence type="ECO:0000256" key="1">
    <source>
        <dbReference type="ARBA" id="ARBA00010577"/>
    </source>
</evidence>
<evidence type="ECO:0000313" key="9">
    <source>
        <dbReference type="EMBL" id="KMK14813.1"/>
    </source>
</evidence>
<accession>A0A0J5MAJ3</accession>
<organism evidence="9 10">
    <name type="scientific">Pluralibacter gergoviae</name>
    <name type="common">Enterobacter gergoviae</name>
    <dbReference type="NCBI Taxonomy" id="61647"/>
    <lineage>
        <taxon>Bacteria</taxon>
        <taxon>Pseudomonadati</taxon>
        <taxon>Pseudomonadota</taxon>
        <taxon>Gammaproteobacteria</taxon>
        <taxon>Enterobacterales</taxon>
        <taxon>Enterobacteriaceae</taxon>
        <taxon>Pluralibacter</taxon>
    </lineage>
</organism>
<dbReference type="Gene3D" id="2.60.40.4070">
    <property type="match status" value="1"/>
</dbReference>
<feature type="domain" description="FlgD/Vpr Ig-like" evidence="7">
    <location>
        <begin position="109"/>
        <end position="160"/>
    </location>
</feature>
<dbReference type="STRING" id="61647.LG71_07350"/>
<feature type="domain" description="FlgD Tudor-like" evidence="8">
    <location>
        <begin position="88"/>
        <end position="224"/>
    </location>
</feature>
<keyword evidence="9" id="KW-0966">Cell projection</keyword>
<comment type="similarity">
    <text evidence="1 5">Belongs to the FlgD family.</text>
</comment>
<protein>
    <recommendedName>
        <fullName evidence="2 5">Basal-body rod modification protein FlgD</fullName>
    </recommendedName>
</protein>
<proteinExistence type="inferred from homology"/>
<evidence type="ECO:0000313" key="10">
    <source>
        <dbReference type="Proteomes" id="UP000036196"/>
    </source>
</evidence>
<comment type="function">
    <text evidence="4 5">Required for flagellar hook formation. May act as a scaffolding protein.</text>
</comment>
<evidence type="ECO:0000256" key="5">
    <source>
        <dbReference type="RuleBase" id="RU362076"/>
    </source>
</evidence>
<dbReference type="Gene3D" id="2.30.30.910">
    <property type="match status" value="1"/>
</dbReference>
<dbReference type="KEGG" id="pge:LG71_07350"/>
<dbReference type="Proteomes" id="UP000036196">
    <property type="component" value="Unassembled WGS sequence"/>
</dbReference>
<evidence type="ECO:0000259" key="8">
    <source>
        <dbReference type="Pfam" id="PF13861"/>
    </source>
</evidence>
<dbReference type="PATRIC" id="fig|61647.14.peg.4289"/>
<sequence length="228" mass="23848">MSAASNPVQGAGAAPAGGGSGNLGTGSNIDDITNSFMQLLVAQMQNQDPTNPMDNNQLTSQLAQFNTAAGVRDLNTELDQVGGLIYNMQQMNAAQWVGRKVYIEGDNSVSTSQDGNKDFSFAVDSDTDKVTVTLTDDAGNAYTADLKDLKSGVNSFSLDDLQDFKPSAPPADSNFKVTYSAANDDGTVPKIVSLKKSTVDGVSFSAQGAVLRLGKDGTTTLGDVYLIE</sequence>
<evidence type="ECO:0000259" key="7">
    <source>
        <dbReference type="Pfam" id="PF13860"/>
    </source>
</evidence>
<keyword evidence="9" id="KW-0282">Flagellum</keyword>
<evidence type="ECO:0000256" key="3">
    <source>
        <dbReference type="ARBA" id="ARBA00022795"/>
    </source>
</evidence>
<evidence type="ECO:0000256" key="4">
    <source>
        <dbReference type="ARBA" id="ARBA00024746"/>
    </source>
</evidence>
<dbReference type="eggNOG" id="COG1843">
    <property type="taxonomic scope" value="Bacteria"/>
</dbReference>
<dbReference type="AlphaFoldDB" id="A0A0J5MAJ3"/>
<keyword evidence="3 5" id="KW-1005">Bacterial flagellum biogenesis</keyword>
<evidence type="ECO:0000256" key="6">
    <source>
        <dbReference type="SAM" id="MobiDB-lite"/>
    </source>
</evidence>
<keyword evidence="9" id="KW-0969">Cilium</keyword>
<evidence type="ECO:0000256" key="2">
    <source>
        <dbReference type="ARBA" id="ARBA00016013"/>
    </source>
</evidence>
<dbReference type="Pfam" id="PF13861">
    <property type="entry name" value="FLgD_tudor"/>
    <property type="match status" value="1"/>
</dbReference>
<feature type="region of interest" description="Disordered" evidence="6">
    <location>
        <begin position="1"/>
        <end position="27"/>
    </location>
</feature>
<dbReference type="Pfam" id="PF03963">
    <property type="entry name" value="FlgD"/>
    <property type="match status" value="1"/>
</dbReference>
<dbReference type="EMBL" id="LDZF01000006">
    <property type="protein sequence ID" value="KMK14813.1"/>
    <property type="molecule type" value="Genomic_DNA"/>
</dbReference>
<gene>
    <name evidence="9" type="ORF">ABW06_07300</name>
</gene>
<dbReference type="InterPro" id="IPR025963">
    <property type="entry name" value="FLgD_Tudor"/>
</dbReference>
<dbReference type="Pfam" id="PF13860">
    <property type="entry name" value="FlgD_ig"/>
    <property type="match status" value="1"/>
</dbReference>
<dbReference type="GO" id="GO:0044781">
    <property type="term" value="P:bacterial-type flagellum organization"/>
    <property type="evidence" value="ECO:0007669"/>
    <property type="project" value="UniProtKB-UniRule"/>
</dbReference>
<feature type="compositionally biased region" description="Gly residues" evidence="6">
    <location>
        <begin position="15"/>
        <end position="24"/>
    </location>
</feature>
<keyword evidence="10" id="KW-1185">Reference proteome</keyword>
<dbReference type="InterPro" id="IPR005648">
    <property type="entry name" value="FlgD"/>
</dbReference>
<dbReference type="InterPro" id="IPR025965">
    <property type="entry name" value="FlgD/Vpr_Ig-like"/>
</dbReference>
<name>A0A0J5MAJ3_PLUGE</name>
<comment type="caution">
    <text evidence="9">The sequence shown here is derived from an EMBL/GenBank/DDBJ whole genome shotgun (WGS) entry which is preliminary data.</text>
</comment>
<reference evidence="9 10" key="1">
    <citation type="submission" date="2015-05" db="EMBL/GenBank/DDBJ databases">
        <title>Genome sequences of Pluralibacter gergoviae.</title>
        <authorList>
            <person name="Greninger A.L."/>
            <person name="Miller S."/>
        </authorList>
    </citation>
    <scope>NUCLEOTIDE SEQUENCE [LARGE SCALE GENOMIC DNA]</scope>
    <source>
        <strain evidence="9 10">JS81F13</strain>
    </source>
</reference>